<dbReference type="SUPFAM" id="SSF51735">
    <property type="entry name" value="NAD(P)-binding Rossmann-fold domains"/>
    <property type="match status" value="1"/>
</dbReference>
<accession>A0A183GX41</accession>
<dbReference type="GO" id="GO:0006666">
    <property type="term" value="P:3-keto-sphinganine metabolic process"/>
    <property type="evidence" value="ECO:0007669"/>
    <property type="project" value="TreeGrafter"/>
</dbReference>
<dbReference type="AlphaFoldDB" id="A0A183GX41"/>
<dbReference type="Pfam" id="PF00106">
    <property type="entry name" value="adh_short"/>
    <property type="match status" value="1"/>
</dbReference>
<dbReference type="GO" id="GO:0047560">
    <property type="term" value="F:3-dehydrosphinganine reductase activity"/>
    <property type="evidence" value="ECO:0007669"/>
    <property type="project" value="TreeGrafter"/>
</dbReference>
<sequence>MDRDTTSCHSVPHGRKGAFDDLPIDDFENQIKVNYLSAVYATRCVVPGMKSRRNGHISFVSSAAGQCAIYGYTAYAPTKFALRSGYPPTCSFLDGL</sequence>
<dbReference type="EMBL" id="UZAH01042749">
    <property type="protein sequence ID" value="VDP62302.1"/>
    <property type="molecule type" value="Genomic_DNA"/>
</dbReference>
<protein>
    <submittedName>
        <fullName evidence="3">3-ketodihydrosphingosine reductase tsc10</fullName>
    </submittedName>
</protein>
<reference evidence="1 2" key="1">
    <citation type="submission" date="2018-11" db="EMBL/GenBank/DDBJ databases">
        <authorList>
            <consortium name="Pathogen Informatics"/>
        </authorList>
    </citation>
    <scope>NUCLEOTIDE SEQUENCE [LARGE SCALE GENOMIC DNA]</scope>
</reference>
<evidence type="ECO:0000313" key="3">
    <source>
        <dbReference type="WBParaSite" id="HPBE_0002726101-mRNA-1"/>
    </source>
</evidence>
<dbReference type="GO" id="GO:0005789">
    <property type="term" value="C:endoplasmic reticulum membrane"/>
    <property type="evidence" value="ECO:0007669"/>
    <property type="project" value="TreeGrafter"/>
</dbReference>
<dbReference type="GO" id="GO:0030148">
    <property type="term" value="P:sphingolipid biosynthetic process"/>
    <property type="evidence" value="ECO:0007669"/>
    <property type="project" value="TreeGrafter"/>
</dbReference>
<evidence type="ECO:0000313" key="1">
    <source>
        <dbReference type="EMBL" id="VDP62302.1"/>
    </source>
</evidence>
<keyword evidence="2" id="KW-1185">Reference proteome</keyword>
<dbReference type="InterPro" id="IPR036291">
    <property type="entry name" value="NAD(P)-bd_dom_sf"/>
</dbReference>
<organism evidence="2 3">
    <name type="scientific">Heligmosomoides polygyrus</name>
    <name type="common">Parasitic roundworm</name>
    <dbReference type="NCBI Taxonomy" id="6339"/>
    <lineage>
        <taxon>Eukaryota</taxon>
        <taxon>Metazoa</taxon>
        <taxon>Ecdysozoa</taxon>
        <taxon>Nematoda</taxon>
        <taxon>Chromadorea</taxon>
        <taxon>Rhabditida</taxon>
        <taxon>Rhabditina</taxon>
        <taxon>Rhabditomorpha</taxon>
        <taxon>Strongyloidea</taxon>
        <taxon>Heligmosomidae</taxon>
        <taxon>Heligmosomoides</taxon>
    </lineage>
</organism>
<evidence type="ECO:0000313" key="2">
    <source>
        <dbReference type="Proteomes" id="UP000050761"/>
    </source>
</evidence>
<reference evidence="3" key="2">
    <citation type="submission" date="2019-09" db="UniProtKB">
        <authorList>
            <consortium name="WormBaseParasite"/>
        </authorList>
    </citation>
    <scope>IDENTIFICATION</scope>
</reference>
<name>A0A183GX41_HELPZ</name>
<proteinExistence type="predicted"/>
<dbReference type="PANTHER" id="PTHR43550">
    <property type="entry name" value="3-KETODIHYDROSPHINGOSINE REDUCTASE"/>
    <property type="match status" value="1"/>
</dbReference>
<accession>A0A3P8EE07</accession>
<dbReference type="Gene3D" id="3.40.50.720">
    <property type="entry name" value="NAD(P)-binding Rossmann-like Domain"/>
    <property type="match status" value="1"/>
</dbReference>
<gene>
    <name evidence="1" type="ORF">HPBE_LOCUS27260</name>
</gene>
<dbReference type="PANTHER" id="PTHR43550:SF3">
    <property type="entry name" value="3-KETODIHYDROSPHINGOSINE REDUCTASE"/>
    <property type="match status" value="1"/>
</dbReference>
<dbReference type="Proteomes" id="UP000050761">
    <property type="component" value="Unassembled WGS sequence"/>
</dbReference>
<dbReference type="WBParaSite" id="HPBE_0002726101-mRNA-1">
    <property type="protein sequence ID" value="HPBE_0002726101-mRNA-1"/>
    <property type="gene ID" value="HPBE_0002726101"/>
</dbReference>
<dbReference type="OrthoDB" id="37659at2759"/>
<dbReference type="InterPro" id="IPR002347">
    <property type="entry name" value="SDR_fam"/>
</dbReference>